<keyword evidence="4 8" id="KW-0560">Oxidoreductase</keyword>
<keyword evidence="2 7" id="KW-0349">Heme</keyword>
<evidence type="ECO:0008006" key="11">
    <source>
        <dbReference type="Google" id="ProtNLM"/>
    </source>
</evidence>
<dbReference type="EMBL" id="GG745354">
    <property type="protein sequence ID" value="KNE67721.1"/>
    <property type="molecule type" value="Genomic_DNA"/>
</dbReference>
<dbReference type="InterPro" id="IPR036396">
    <property type="entry name" value="Cyt_P450_sf"/>
</dbReference>
<gene>
    <name evidence="9" type="ORF">AMAG_12452</name>
</gene>
<evidence type="ECO:0000313" key="10">
    <source>
        <dbReference type="Proteomes" id="UP000054350"/>
    </source>
</evidence>
<evidence type="ECO:0000256" key="5">
    <source>
        <dbReference type="ARBA" id="ARBA00023004"/>
    </source>
</evidence>
<accession>A0A0L0SYY7</accession>
<evidence type="ECO:0000256" key="8">
    <source>
        <dbReference type="RuleBase" id="RU000461"/>
    </source>
</evidence>
<keyword evidence="10" id="KW-1185">Reference proteome</keyword>
<dbReference type="PRINTS" id="PR00463">
    <property type="entry name" value="EP450I"/>
</dbReference>
<keyword evidence="3 7" id="KW-0479">Metal-binding</keyword>
<sequence length="557" mass="62115">MDSLNTAQSYLFDAIELLQPAAESLTRAATPNRVATAATVVGTTWAAHKLYRLLVPPRHLRKYTTPGVWTSIRAFAKGLGYLEQRQVLGEAMIQDSLKRGLATSRDDPPPPIYLLWLLGYWIVVVQNPEDIKLVLTNHETFEKVSFDLGYTDKFLGKNLVFSQTPEWKRQRKVVNPAFRRGWATSLFGTPARNLIKNLDEYAATGNVVNPPEWMQRMALDALTLVAFGTNLDSINHPDSPIVVTYNTLIEESVDLSTLLNPFYKWSKAGKRMLGLIEKFDQFLFHMIDTKTAELAAKRAAGLQDDDHDSRNLLEMMIEAAEGTDFSREDLRANVVIFFVAGHDTTANALSFAMYLLGLHPEIQERARQEVISIMGDADPTVPAEEMLYPTTKQERSMIYLTCVIKEVLRLFPSVAVLPHRITTTPVTLHDGTTLPAGTRFSADMFSLHRSPAFWGPDANEFKPERFLDSVGPDGQVPMHPGAANFRWTPFGGGQRVCVGQQFSLVEQRVVLSMLLLRYTWSVVGDGQALTGMPATMPGTLLHAKGVQVKLVRRGADA</sequence>
<dbReference type="SUPFAM" id="SSF48264">
    <property type="entry name" value="Cytochrome P450"/>
    <property type="match status" value="1"/>
</dbReference>
<reference evidence="9 10" key="1">
    <citation type="submission" date="2009-11" db="EMBL/GenBank/DDBJ databases">
        <title>Annotation of Allomyces macrogynus ATCC 38327.</title>
        <authorList>
            <consortium name="The Broad Institute Genome Sequencing Platform"/>
            <person name="Russ C."/>
            <person name="Cuomo C."/>
            <person name="Burger G."/>
            <person name="Gray M.W."/>
            <person name="Holland P.W.H."/>
            <person name="King N."/>
            <person name="Lang F.B.F."/>
            <person name="Roger A.J."/>
            <person name="Ruiz-Trillo I."/>
            <person name="Young S.K."/>
            <person name="Zeng Q."/>
            <person name="Gargeya S."/>
            <person name="Fitzgerald M."/>
            <person name="Haas B."/>
            <person name="Abouelleil A."/>
            <person name="Alvarado L."/>
            <person name="Arachchi H.M."/>
            <person name="Berlin A."/>
            <person name="Chapman S.B."/>
            <person name="Gearin G."/>
            <person name="Goldberg J."/>
            <person name="Griggs A."/>
            <person name="Gujja S."/>
            <person name="Hansen M."/>
            <person name="Heiman D."/>
            <person name="Howarth C."/>
            <person name="Larimer J."/>
            <person name="Lui A."/>
            <person name="MacDonald P.J.P."/>
            <person name="McCowen C."/>
            <person name="Montmayeur A."/>
            <person name="Murphy C."/>
            <person name="Neiman D."/>
            <person name="Pearson M."/>
            <person name="Priest M."/>
            <person name="Roberts A."/>
            <person name="Saif S."/>
            <person name="Shea T."/>
            <person name="Sisk P."/>
            <person name="Stolte C."/>
            <person name="Sykes S."/>
            <person name="Wortman J."/>
            <person name="Nusbaum C."/>
            <person name="Birren B."/>
        </authorList>
    </citation>
    <scope>NUCLEOTIDE SEQUENCE [LARGE SCALE GENOMIC DNA]</scope>
    <source>
        <strain evidence="9 10">ATCC 38327</strain>
    </source>
</reference>
<evidence type="ECO:0000256" key="3">
    <source>
        <dbReference type="ARBA" id="ARBA00022723"/>
    </source>
</evidence>
<proteinExistence type="inferred from homology"/>
<dbReference type="AlphaFoldDB" id="A0A0L0SYY7"/>
<dbReference type="OrthoDB" id="1470350at2759"/>
<dbReference type="InterPro" id="IPR050196">
    <property type="entry name" value="Cytochrome_P450_Monoox"/>
</dbReference>
<reference evidence="10" key="2">
    <citation type="submission" date="2009-11" db="EMBL/GenBank/DDBJ databases">
        <title>The Genome Sequence of Allomyces macrogynus strain ATCC 38327.</title>
        <authorList>
            <consortium name="The Broad Institute Genome Sequencing Platform"/>
            <person name="Russ C."/>
            <person name="Cuomo C."/>
            <person name="Shea T."/>
            <person name="Young S.K."/>
            <person name="Zeng Q."/>
            <person name="Koehrsen M."/>
            <person name="Haas B."/>
            <person name="Borodovsky M."/>
            <person name="Guigo R."/>
            <person name="Alvarado L."/>
            <person name="Berlin A."/>
            <person name="Borenstein D."/>
            <person name="Chen Z."/>
            <person name="Engels R."/>
            <person name="Freedman E."/>
            <person name="Gellesch M."/>
            <person name="Goldberg J."/>
            <person name="Griggs A."/>
            <person name="Gujja S."/>
            <person name="Heiman D."/>
            <person name="Hepburn T."/>
            <person name="Howarth C."/>
            <person name="Jen D."/>
            <person name="Larson L."/>
            <person name="Lewis B."/>
            <person name="Mehta T."/>
            <person name="Park D."/>
            <person name="Pearson M."/>
            <person name="Roberts A."/>
            <person name="Saif S."/>
            <person name="Shenoy N."/>
            <person name="Sisk P."/>
            <person name="Stolte C."/>
            <person name="Sykes S."/>
            <person name="Walk T."/>
            <person name="White J."/>
            <person name="Yandava C."/>
            <person name="Burger G."/>
            <person name="Gray M.W."/>
            <person name="Holland P.W.H."/>
            <person name="King N."/>
            <person name="Lang F.B.F."/>
            <person name="Roger A.J."/>
            <person name="Ruiz-Trillo I."/>
            <person name="Lander E."/>
            <person name="Nusbaum C."/>
        </authorList>
    </citation>
    <scope>NUCLEOTIDE SEQUENCE [LARGE SCALE GENOMIC DNA]</scope>
    <source>
        <strain evidence="10">ATCC 38327</strain>
    </source>
</reference>
<dbReference type="InterPro" id="IPR001128">
    <property type="entry name" value="Cyt_P450"/>
</dbReference>
<keyword evidence="5 7" id="KW-0408">Iron</keyword>
<dbReference type="PROSITE" id="PS00086">
    <property type="entry name" value="CYTOCHROME_P450"/>
    <property type="match status" value="1"/>
</dbReference>
<evidence type="ECO:0000256" key="1">
    <source>
        <dbReference type="ARBA" id="ARBA00010617"/>
    </source>
</evidence>
<dbReference type="OMA" id="KETHYIK"/>
<organism evidence="9 10">
    <name type="scientific">Allomyces macrogynus (strain ATCC 38327)</name>
    <name type="common">Allomyces javanicus var. macrogynus</name>
    <dbReference type="NCBI Taxonomy" id="578462"/>
    <lineage>
        <taxon>Eukaryota</taxon>
        <taxon>Fungi</taxon>
        <taxon>Fungi incertae sedis</taxon>
        <taxon>Blastocladiomycota</taxon>
        <taxon>Blastocladiomycetes</taxon>
        <taxon>Blastocladiales</taxon>
        <taxon>Blastocladiaceae</taxon>
        <taxon>Allomyces</taxon>
    </lineage>
</organism>
<dbReference type="GO" id="GO:0020037">
    <property type="term" value="F:heme binding"/>
    <property type="evidence" value="ECO:0007669"/>
    <property type="project" value="InterPro"/>
</dbReference>
<dbReference type="VEuPathDB" id="FungiDB:AMAG_12452"/>
<evidence type="ECO:0000256" key="7">
    <source>
        <dbReference type="PIRSR" id="PIRSR602401-1"/>
    </source>
</evidence>
<dbReference type="eggNOG" id="KOG0157">
    <property type="taxonomic scope" value="Eukaryota"/>
</dbReference>
<dbReference type="InterPro" id="IPR002401">
    <property type="entry name" value="Cyt_P450_E_grp-I"/>
</dbReference>
<dbReference type="InterPro" id="IPR017972">
    <property type="entry name" value="Cyt_P450_CS"/>
</dbReference>
<dbReference type="Pfam" id="PF00067">
    <property type="entry name" value="p450"/>
    <property type="match status" value="1"/>
</dbReference>
<evidence type="ECO:0000256" key="4">
    <source>
        <dbReference type="ARBA" id="ARBA00023002"/>
    </source>
</evidence>
<dbReference type="STRING" id="578462.A0A0L0SYY7"/>
<dbReference type="GO" id="GO:0005506">
    <property type="term" value="F:iron ion binding"/>
    <property type="evidence" value="ECO:0007669"/>
    <property type="project" value="InterPro"/>
</dbReference>
<keyword evidence="6 8" id="KW-0503">Monooxygenase</keyword>
<dbReference type="GO" id="GO:0004497">
    <property type="term" value="F:monooxygenase activity"/>
    <property type="evidence" value="ECO:0007669"/>
    <property type="project" value="UniProtKB-KW"/>
</dbReference>
<evidence type="ECO:0000313" key="9">
    <source>
        <dbReference type="EMBL" id="KNE67721.1"/>
    </source>
</evidence>
<comment type="cofactor">
    <cofactor evidence="7">
        <name>heme</name>
        <dbReference type="ChEBI" id="CHEBI:30413"/>
    </cofactor>
</comment>
<dbReference type="Proteomes" id="UP000054350">
    <property type="component" value="Unassembled WGS sequence"/>
</dbReference>
<dbReference type="GO" id="GO:0016705">
    <property type="term" value="F:oxidoreductase activity, acting on paired donors, with incorporation or reduction of molecular oxygen"/>
    <property type="evidence" value="ECO:0007669"/>
    <property type="project" value="InterPro"/>
</dbReference>
<dbReference type="Gene3D" id="1.10.630.10">
    <property type="entry name" value="Cytochrome P450"/>
    <property type="match status" value="1"/>
</dbReference>
<dbReference type="PANTHER" id="PTHR24291:SF50">
    <property type="entry name" value="BIFUNCTIONAL ALBAFLAVENONE MONOOXYGENASE_TERPENE SYNTHASE"/>
    <property type="match status" value="1"/>
</dbReference>
<evidence type="ECO:0000256" key="2">
    <source>
        <dbReference type="ARBA" id="ARBA00022617"/>
    </source>
</evidence>
<dbReference type="PANTHER" id="PTHR24291">
    <property type="entry name" value="CYTOCHROME P450 FAMILY 4"/>
    <property type="match status" value="1"/>
</dbReference>
<dbReference type="PRINTS" id="PR00385">
    <property type="entry name" value="P450"/>
</dbReference>
<name>A0A0L0SYY7_ALLM3</name>
<protein>
    <recommendedName>
        <fullName evidence="11">Cytochrome P450</fullName>
    </recommendedName>
</protein>
<evidence type="ECO:0000256" key="6">
    <source>
        <dbReference type="ARBA" id="ARBA00023033"/>
    </source>
</evidence>
<feature type="binding site" description="axial binding residue" evidence="7">
    <location>
        <position position="497"/>
    </location>
    <ligand>
        <name>heme</name>
        <dbReference type="ChEBI" id="CHEBI:30413"/>
    </ligand>
    <ligandPart>
        <name>Fe</name>
        <dbReference type="ChEBI" id="CHEBI:18248"/>
    </ligandPart>
</feature>
<comment type="similarity">
    <text evidence="1 8">Belongs to the cytochrome P450 family.</text>
</comment>